<dbReference type="SUPFAM" id="SSF111364">
    <property type="entry name" value="Tsx-like channel"/>
    <property type="match status" value="1"/>
</dbReference>
<dbReference type="InterPro" id="IPR036777">
    <property type="entry name" value="Channel_Tsx-like_sf"/>
</dbReference>
<gene>
    <name evidence="2" type="ORF">H4F90_04890</name>
</gene>
<sequence length="279" mass="29789">MHTTRKTALALALAALSLAAPVSAADWSDTALSVRYGERFAEPFGPNDIGKTIIALTHASGYKYGVNFFNADVLISDSSDPAVGGRSGAQEVYVVYRHLLDLGKVTGTSLAWGPARGFGLTAGFDLNTKNDAYSSRKRMFVLGPTVMFDVPGFLNLSLLALQESNAPNGVSRYTYDTHPALAAEWSLAVPGFPLLAFQGYGLYIGNKGKDEFGGDTKPETHVDMKLMADVGALLGGPKGTFKAGVAYEYWRNKFGNDTKGPAGSGATARTPMVRVEYHF</sequence>
<dbReference type="Proteomes" id="UP000586093">
    <property type="component" value="Unassembled WGS sequence"/>
</dbReference>
<dbReference type="RefSeq" id="WP_182662002.1">
    <property type="nucleotide sequence ID" value="NZ_JACIVI010000001.1"/>
</dbReference>
<evidence type="ECO:0000313" key="3">
    <source>
        <dbReference type="Proteomes" id="UP000586093"/>
    </source>
</evidence>
<keyword evidence="2" id="KW-0946">Virion</keyword>
<name>A0A839HIJ4_9BURK</name>
<feature type="chain" id="PRO_5032378271" evidence="1">
    <location>
        <begin position="25"/>
        <end position="279"/>
    </location>
</feature>
<keyword evidence="1" id="KW-0732">Signal</keyword>
<dbReference type="Gene3D" id="2.40.230.20">
    <property type="entry name" value="Nucleoside-specific channel-forming protein, Tsx-like"/>
    <property type="match status" value="1"/>
</dbReference>
<protein>
    <submittedName>
        <fullName evidence="2">Outer envelope protein</fullName>
    </submittedName>
</protein>
<reference evidence="2 3" key="1">
    <citation type="submission" date="2020-08" db="EMBL/GenBank/DDBJ databases">
        <title>Aquariorum lacteus gen. nov., sp. nov., a new member of the family Comamonadaceae, isolated from freshwater aquarium.</title>
        <authorList>
            <person name="Chun S.-J."/>
        </authorList>
    </citation>
    <scope>NUCLEOTIDE SEQUENCE [LARGE SCALE GENOMIC DNA]</scope>
    <source>
        <strain evidence="2 3">SJAQ100</strain>
    </source>
</reference>
<accession>A0A839HIJ4</accession>
<comment type="caution">
    <text evidence="2">The sequence shown here is derived from an EMBL/GenBank/DDBJ whole genome shotgun (WGS) entry which is preliminary data.</text>
</comment>
<feature type="signal peptide" evidence="1">
    <location>
        <begin position="1"/>
        <end position="24"/>
    </location>
</feature>
<evidence type="ECO:0000313" key="2">
    <source>
        <dbReference type="EMBL" id="MBB1161316.1"/>
    </source>
</evidence>
<proteinExistence type="predicted"/>
<evidence type="ECO:0000256" key="1">
    <source>
        <dbReference type="SAM" id="SignalP"/>
    </source>
</evidence>
<organism evidence="2 3">
    <name type="scientific">Aquariibacter albus</name>
    <dbReference type="NCBI Taxonomy" id="2759899"/>
    <lineage>
        <taxon>Bacteria</taxon>
        <taxon>Pseudomonadati</taxon>
        <taxon>Pseudomonadota</taxon>
        <taxon>Betaproteobacteria</taxon>
        <taxon>Burkholderiales</taxon>
        <taxon>Sphaerotilaceae</taxon>
        <taxon>Aquariibacter</taxon>
    </lineage>
</organism>
<keyword evidence="2" id="KW-0261">Viral envelope protein</keyword>
<dbReference type="AlphaFoldDB" id="A0A839HIJ4"/>
<keyword evidence="3" id="KW-1185">Reference proteome</keyword>
<dbReference type="EMBL" id="JACIVI010000001">
    <property type="protein sequence ID" value="MBB1161316.1"/>
    <property type="molecule type" value="Genomic_DNA"/>
</dbReference>
<dbReference type="GO" id="GO:0009279">
    <property type="term" value="C:cell outer membrane"/>
    <property type="evidence" value="ECO:0007669"/>
    <property type="project" value="InterPro"/>
</dbReference>